<comment type="caution">
    <text evidence="2">The sequence shown here is derived from an EMBL/GenBank/DDBJ whole genome shotgun (WGS) entry which is preliminary data.</text>
</comment>
<name>A0A8S3R8V2_MYTED</name>
<organism evidence="2 3">
    <name type="scientific">Mytilus edulis</name>
    <name type="common">Blue mussel</name>
    <dbReference type="NCBI Taxonomy" id="6550"/>
    <lineage>
        <taxon>Eukaryota</taxon>
        <taxon>Metazoa</taxon>
        <taxon>Spiralia</taxon>
        <taxon>Lophotrochozoa</taxon>
        <taxon>Mollusca</taxon>
        <taxon>Bivalvia</taxon>
        <taxon>Autobranchia</taxon>
        <taxon>Pteriomorphia</taxon>
        <taxon>Mytilida</taxon>
        <taxon>Mytiloidea</taxon>
        <taxon>Mytilidae</taxon>
        <taxon>Mytilinae</taxon>
        <taxon>Mytilus</taxon>
    </lineage>
</organism>
<reference evidence="2" key="1">
    <citation type="submission" date="2021-03" db="EMBL/GenBank/DDBJ databases">
        <authorList>
            <person name="Bekaert M."/>
        </authorList>
    </citation>
    <scope>NUCLEOTIDE SEQUENCE</scope>
</reference>
<gene>
    <name evidence="2" type="ORF">MEDL_20067</name>
</gene>
<keyword evidence="3" id="KW-1185">Reference proteome</keyword>
<evidence type="ECO:0000313" key="2">
    <source>
        <dbReference type="EMBL" id="CAG2205712.1"/>
    </source>
</evidence>
<evidence type="ECO:0008006" key="4">
    <source>
        <dbReference type="Google" id="ProtNLM"/>
    </source>
</evidence>
<evidence type="ECO:0000256" key="1">
    <source>
        <dbReference type="SAM" id="Coils"/>
    </source>
</evidence>
<sequence>MATGTTTDANCGPCLYNNKTVPGKVWCLSCEEGLCQSCSESHQENHRECKNIVSLDEVAKNVVSSSSFCNVEQNVGNLLKNLSQLKEERERNSKQLQNDKITKTKSVKEMRRKLNNRLDTLEEKLLQELSSKSGTCETEINNSLSEIESKTKAAYAVQSNISHLKEMATDVQLFLAIREIDKSVSIETNWLREIANQNKMDKLTLDLNTKPMEDILITKSLGSVRIDRSRNTVSINHPSMNEAQIPREAKRFKIDQIRLQQKIYIQCNTQEFDESLFGCMICSNGDIILAVGSSKKFVVFNERGNHIKDIPVPGSPCDITEISEGRIAVTYGNGRKFEIADIKDYHYKTVKLVRTESTCWGTS</sequence>
<feature type="coiled-coil region" evidence="1">
    <location>
        <begin position="75"/>
        <end position="131"/>
    </location>
</feature>
<accession>A0A8S3R8V2</accession>
<proteinExistence type="predicted"/>
<dbReference type="Proteomes" id="UP000683360">
    <property type="component" value="Unassembled WGS sequence"/>
</dbReference>
<keyword evidence="1" id="KW-0175">Coiled coil</keyword>
<protein>
    <recommendedName>
        <fullName evidence="4">B box-type domain-containing protein</fullName>
    </recommendedName>
</protein>
<dbReference type="EMBL" id="CAJPWZ010001029">
    <property type="protein sequence ID" value="CAG2205712.1"/>
    <property type="molecule type" value="Genomic_DNA"/>
</dbReference>
<dbReference type="AlphaFoldDB" id="A0A8S3R8V2"/>
<dbReference type="OrthoDB" id="6135363at2759"/>
<evidence type="ECO:0000313" key="3">
    <source>
        <dbReference type="Proteomes" id="UP000683360"/>
    </source>
</evidence>